<evidence type="ECO:0000256" key="2">
    <source>
        <dbReference type="ARBA" id="ARBA00023002"/>
    </source>
</evidence>
<sequence length="259" mass="27218">MSSVLITGASRGIGRAVATELAARGHRVVATARRPEDLAGLPVDQALRLDVTDPESIEQALRDAGEIDVLVSNAGATVRAPLESVPMAEVEALFDLNTFGALRVAQGVLPAMRRRGAGRLLFVSSVQGRITVPMIGPYAASKWALEALAETLAVEAGHFGVKVSLLQPGSVSSGGPERAKSFFAEDDPYLPLFQQFGPLRGTGIFEPITPEEVAVAVADTVERPDPPLRVPVGAPARTALEARKAASETAPFVPVAIDW</sequence>
<evidence type="ECO:0000256" key="3">
    <source>
        <dbReference type="RuleBase" id="RU000363"/>
    </source>
</evidence>
<dbReference type="PANTHER" id="PTHR43976:SF16">
    <property type="entry name" value="SHORT-CHAIN DEHYDROGENASE_REDUCTASE FAMILY PROTEIN"/>
    <property type="match status" value="1"/>
</dbReference>
<keyword evidence="2" id="KW-0560">Oxidoreductase</keyword>
<dbReference type="OrthoDB" id="3178062at2"/>
<dbReference type="InterPro" id="IPR036291">
    <property type="entry name" value="NAD(P)-bd_dom_sf"/>
</dbReference>
<dbReference type="PRINTS" id="PR00080">
    <property type="entry name" value="SDRFAMILY"/>
</dbReference>
<evidence type="ECO:0000313" key="4">
    <source>
        <dbReference type="EMBL" id="SDM83836.1"/>
    </source>
</evidence>
<dbReference type="SUPFAM" id="SSF51735">
    <property type="entry name" value="NAD(P)-binding Rossmann-fold domains"/>
    <property type="match status" value="1"/>
</dbReference>
<gene>
    <name evidence="4" type="ORF">SAMN05216259_101651</name>
</gene>
<dbReference type="PRINTS" id="PR00081">
    <property type="entry name" value="GDHRDH"/>
</dbReference>
<dbReference type="Gene3D" id="3.40.50.720">
    <property type="entry name" value="NAD(P)-binding Rossmann-like Domain"/>
    <property type="match status" value="1"/>
</dbReference>
<dbReference type="InterPro" id="IPR051911">
    <property type="entry name" value="SDR_oxidoreductase"/>
</dbReference>
<reference evidence="4 5" key="1">
    <citation type="submission" date="2016-10" db="EMBL/GenBank/DDBJ databases">
        <authorList>
            <person name="de Groot N.N."/>
        </authorList>
    </citation>
    <scope>NUCLEOTIDE SEQUENCE [LARGE SCALE GENOMIC DNA]</scope>
    <source>
        <strain evidence="4 5">CGMCC 4.2022</strain>
    </source>
</reference>
<accession>A0A1G9WI58</accession>
<dbReference type="Pfam" id="PF00106">
    <property type="entry name" value="adh_short"/>
    <property type="match status" value="1"/>
</dbReference>
<organism evidence="4 5">
    <name type="scientific">Actinacidiphila guanduensis</name>
    <dbReference type="NCBI Taxonomy" id="310781"/>
    <lineage>
        <taxon>Bacteria</taxon>
        <taxon>Bacillati</taxon>
        <taxon>Actinomycetota</taxon>
        <taxon>Actinomycetes</taxon>
        <taxon>Kitasatosporales</taxon>
        <taxon>Streptomycetaceae</taxon>
        <taxon>Actinacidiphila</taxon>
    </lineage>
</organism>
<dbReference type="InterPro" id="IPR002347">
    <property type="entry name" value="SDR_fam"/>
</dbReference>
<evidence type="ECO:0000313" key="5">
    <source>
        <dbReference type="Proteomes" id="UP000199341"/>
    </source>
</evidence>
<proteinExistence type="inferred from homology"/>
<dbReference type="RefSeq" id="WP_093782674.1">
    <property type="nucleotide sequence ID" value="NZ_FNIE01000001.1"/>
</dbReference>
<dbReference type="CDD" id="cd05374">
    <property type="entry name" value="17beta-HSD-like_SDR_c"/>
    <property type="match status" value="1"/>
</dbReference>
<comment type="similarity">
    <text evidence="1 3">Belongs to the short-chain dehydrogenases/reductases (SDR) family.</text>
</comment>
<dbReference type="GO" id="GO:0016491">
    <property type="term" value="F:oxidoreductase activity"/>
    <property type="evidence" value="ECO:0007669"/>
    <property type="project" value="UniProtKB-KW"/>
</dbReference>
<protein>
    <submittedName>
        <fullName evidence="4">NADP-dependent 3-hydroxy acid dehydrogenase YdfG</fullName>
    </submittedName>
</protein>
<name>A0A1G9WI58_9ACTN</name>
<keyword evidence="5" id="KW-1185">Reference proteome</keyword>
<dbReference type="AlphaFoldDB" id="A0A1G9WI58"/>
<dbReference type="PANTHER" id="PTHR43976">
    <property type="entry name" value="SHORT CHAIN DEHYDROGENASE"/>
    <property type="match status" value="1"/>
</dbReference>
<dbReference type="PROSITE" id="PS00061">
    <property type="entry name" value="ADH_SHORT"/>
    <property type="match status" value="1"/>
</dbReference>
<dbReference type="Proteomes" id="UP000199341">
    <property type="component" value="Unassembled WGS sequence"/>
</dbReference>
<evidence type="ECO:0000256" key="1">
    <source>
        <dbReference type="ARBA" id="ARBA00006484"/>
    </source>
</evidence>
<dbReference type="InterPro" id="IPR020904">
    <property type="entry name" value="Sc_DH/Rdtase_CS"/>
</dbReference>
<dbReference type="STRING" id="310781.SAMN05216259_101651"/>
<dbReference type="EMBL" id="FNIE01000001">
    <property type="protein sequence ID" value="SDM83836.1"/>
    <property type="molecule type" value="Genomic_DNA"/>
</dbReference>